<dbReference type="AlphaFoldDB" id="A0A934M5T5"/>
<dbReference type="EMBL" id="JAEEGB010000048">
    <property type="protein sequence ID" value="MBI6875607.1"/>
    <property type="molecule type" value="Genomic_DNA"/>
</dbReference>
<organism evidence="1 2">
    <name type="scientific">Clostridium aciditolerans</name>
    <dbReference type="NCBI Taxonomy" id="339861"/>
    <lineage>
        <taxon>Bacteria</taxon>
        <taxon>Bacillati</taxon>
        <taxon>Bacillota</taxon>
        <taxon>Clostridia</taxon>
        <taxon>Eubacteriales</taxon>
        <taxon>Clostridiaceae</taxon>
        <taxon>Clostridium</taxon>
    </lineage>
</organism>
<reference evidence="1" key="1">
    <citation type="submission" date="2020-12" db="EMBL/GenBank/DDBJ databases">
        <title>Clostridium thailandense sp. nov., a novel acetogenic bacterium isolated from peat land soil in Thailand.</title>
        <authorList>
            <person name="Chaikitkaew S."/>
            <person name="Birkeland N.K."/>
        </authorList>
    </citation>
    <scope>NUCLEOTIDE SEQUENCE</scope>
    <source>
        <strain evidence="1">DSM 17425</strain>
    </source>
</reference>
<accession>A0A934M5T5</accession>
<dbReference type="Proteomes" id="UP000622687">
    <property type="component" value="Unassembled WGS sequence"/>
</dbReference>
<dbReference type="PANTHER" id="PTHR38449:SF1">
    <property type="entry name" value="REGULATORY PROTEIN SSL2874-RELATED"/>
    <property type="match status" value="1"/>
</dbReference>
<name>A0A934M5T5_9CLOT</name>
<protein>
    <submittedName>
        <fullName evidence="1">DUF370 domain-containing protein</fullName>
    </submittedName>
</protein>
<evidence type="ECO:0000313" key="1">
    <source>
        <dbReference type="EMBL" id="MBI6875607.1"/>
    </source>
</evidence>
<comment type="caution">
    <text evidence="1">The sequence shown here is derived from an EMBL/GenBank/DDBJ whole genome shotgun (WGS) entry which is preliminary data.</text>
</comment>
<sequence length="93" mass="10300">MIYRKEMKEIKIIDIGFDNLLVAEEVQLILSVEGVPVKRKIAEAKEKGLLIDITRGRNRRSAIVLKSGVIVLSSINTKTLGKRIAREANAEGA</sequence>
<gene>
    <name evidence="1" type="ORF">I6U51_23320</name>
</gene>
<proteinExistence type="predicted"/>
<evidence type="ECO:0000313" key="2">
    <source>
        <dbReference type="Proteomes" id="UP000622687"/>
    </source>
</evidence>
<dbReference type="InterPro" id="IPR007169">
    <property type="entry name" value="RemA-like"/>
</dbReference>
<keyword evidence="2" id="KW-1185">Reference proteome</keyword>
<dbReference type="PANTHER" id="PTHR38449">
    <property type="entry name" value="REGULATORY PROTEIN TM_1690-RELATED"/>
    <property type="match status" value="1"/>
</dbReference>
<dbReference type="RefSeq" id="WP_211144951.1">
    <property type="nucleotide sequence ID" value="NZ_JAEEGB010000048.1"/>
</dbReference>
<dbReference type="Pfam" id="PF04025">
    <property type="entry name" value="RemA-like"/>
    <property type="match status" value="1"/>
</dbReference>